<keyword evidence="1" id="KW-1133">Transmembrane helix</keyword>
<dbReference type="Gene3D" id="1.20.1250.20">
    <property type="entry name" value="MFS general substrate transporter like domains"/>
    <property type="match status" value="1"/>
</dbReference>
<evidence type="ECO:0000313" key="3">
    <source>
        <dbReference type="Proteomes" id="UP000198693"/>
    </source>
</evidence>
<feature type="transmembrane region" description="Helical" evidence="1">
    <location>
        <begin position="35"/>
        <end position="54"/>
    </location>
</feature>
<dbReference type="EMBL" id="FPBP01000003">
    <property type="protein sequence ID" value="SFU51151.1"/>
    <property type="molecule type" value="Genomic_DNA"/>
</dbReference>
<dbReference type="OrthoDB" id="7064144at2"/>
<accession>A0A1I7GRY9</accession>
<evidence type="ECO:0000313" key="2">
    <source>
        <dbReference type="EMBL" id="SFU51151.1"/>
    </source>
</evidence>
<protein>
    <submittedName>
        <fullName evidence="2">Uncharacterized protein</fullName>
    </submittedName>
</protein>
<keyword evidence="1" id="KW-0812">Transmembrane</keyword>
<feature type="transmembrane region" description="Helical" evidence="1">
    <location>
        <begin position="7"/>
        <end position="29"/>
    </location>
</feature>
<dbReference type="AlphaFoldDB" id="A0A1I7GRY9"/>
<sequence length="215" mass="23885">MNLQRAYILLAIFYSALIVVGLIALMMGAGSLVSIAQLLVGAVAVLGLWGYILGKGFMNSHSWRPFTVMLAIGVVLQLLAVFTLPVTNADITWLLSGAIFSAMLLAILYRYGDRDQDLWASDEEIEEGHHLGQLLESQPELVVEKQEADRQAKVRMVKTGDRYQASVTRRYGEQEETFVKSFKRPSTLAYFVQTFTCITLQDLRAQHGDDKAPAA</sequence>
<dbReference type="Proteomes" id="UP000198693">
    <property type="component" value="Unassembled WGS sequence"/>
</dbReference>
<dbReference type="InterPro" id="IPR036259">
    <property type="entry name" value="MFS_trans_sf"/>
</dbReference>
<name>A0A1I7GRY9_9GAMM</name>
<organism evidence="2 3">
    <name type="scientific">Halomonas korlensis</name>
    <dbReference type="NCBI Taxonomy" id="463301"/>
    <lineage>
        <taxon>Bacteria</taxon>
        <taxon>Pseudomonadati</taxon>
        <taxon>Pseudomonadota</taxon>
        <taxon>Gammaproteobacteria</taxon>
        <taxon>Oceanospirillales</taxon>
        <taxon>Halomonadaceae</taxon>
        <taxon>Halomonas</taxon>
    </lineage>
</organism>
<dbReference type="RefSeq" id="WP_089793830.1">
    <property type="nucleotide sequence ID" value="NZ_FPBP01000003.1"/>
</dbReference>
<feature type="transmembrane region" description="Helical" evidence="1">
    <location>
        <begin position="66"/>
        <end position="85"/>
    </location>
</feature>
<keyword evidence="3" id="KW-1185">Reference proteome</keyword>
<feature type="transmembrane region" description="Helical" evidence="1">
    <location>
        <begin position="91"/>
        <end position="109"/>
    </location>
</feature>
<proteinExistence type="predicted"/>
<keyword evidence="1" id="KW-0472">Membrane</keyword>
<evidence type="ECO:0000256" key="1">
    <source>
        <dbReference type="SAM" id="Phobius"/>
    </source>
</evidence>
<gene>
    <name evidence="2" type="ORF">SAMN04487955_103195</name>
</gene>
<reference evidence="3" key="1">
    <citation type="submission" date="2016-10" db="EMBL/GenBank/DDBJ databases">
        <authorList>
            <person name="Varghese N."/>
            <person name="Submissions S."/>
        </authorList>
    </citation>
    <scope>NUCLEOTIDE SEQUENCE [LARGE SCALE GENOMIC DNA]</scope>
    <source>
        <strain evidence="3">CGMCC 1.6981</strain>
    </source>
</reference>